<evidence type="ECO:0000313" key="1">
    <source>
        <dbReference type="EMBL" id="SVE61383.1"/>
    </source>
</evidence>
<dbReference type="AlphaFoldDB" id="A0A383EY73"/>
<accession>A0A383EY73</accession>
<gene>
    <name evidence="1" type="ORF">METZ01_LOCUS514237</name>
</gene>
<organism evidence="1">
    <name type="scientific">marine metagenome</name>
    <dbReference type="NCBI Taxonomy" id="408172"/>
    <lineage>
        <taxon>unclassified sequences</taxon>
        <taxon>metagenomes</taxon>
        <taxon>ecological metagenomes</taxon>
    </lineage>
</organism>
<sequence>MTLGGILTLLALGFWWAVNTGKRLNQAVMPYGNEWIRL</sequence>
<protein>
    <submittedName>
        <fullName evidence="1">Uncharacterized protein</fullName>
    </submittedName>
</protein>
<dbReference type="EMBL" id="UINC01229603">
    <property type="protein sequence ID" value="SVE61383.1"/>
    <property type="molecule type" value="Genomic_DNA"/>
</dbReference>
<reference evidence="1" key="1">
    <citation type="submission" date="2018-05" db="EMBL/GenBank/DDBJ databases">
        <authorList>
            <person name="Lanie J.A."/>
            <person name="Ng W.-L."/>
            <person name="Kazmierczak K.M."/>
            <person name="Andrzejewski T.M."/>
            <person name="Davidsen T.M."/>
            <person name="Wayne K.J."/>
            <person name="Tettelin H."/>
            <person name="Glass J.I."/>
            <person name="Rusch D."/>
            <person name="Podicherti R."/>
            <person name="Tsui H.-C.T."/>
            <person name="Winkler M.E."/>
        </authorList>
    </citation>
    <scope>NUCLEOTIDE SEQUENCE</scope>
</reference>
<feature type="non-terminal residue" evidence="1">
    <location>
        <position position="38"/>
    </location>
</feature>
<proteinExistence type="predicted"/>
<name>A0A383EY73_9ZZZZ</name>